<dbReference type="Pfam" id="PF07691">
    <property type="entry name" value="PA14"/>
    <property type="match status" value="1"/>
</dbReference>
<dbReference type="InterPro" id="IPR015883">
    <property type="entry name" value="Glyco_hydro_20_cat"/>
</dbReference>
<name>A0ABR9T799_9SPHI</name>
<evidence type="ECO:0000256" key="5">
    <source>
        <dbReference type="ARBA" id="ARBA00023295"/>
    </source>
</evidence>
<feature type="domain" description="PA14" evidence="7">
    <location>
        <begin position="619"/>
        <end position="756"/>
    </location>
</feature>
<dbReference type="InterPro" id="IPR037524">
    <property type="entry name" value="PA14/GLEYA"/>
</dbReference>
<dbReference type="Gene3D" id="3.20.20.80">
    <property type="entry name" value="Glycosidases"/>
    <property type="match status" value="1"/>
</dbReference>
<dbReference type="RefSeq" id="WP_196938454.1">
    <property type="nucleotide sequence ID" value="NZ_MU158689.1"/>
</dbReference>
<dbReference type="InterPro" id="IPR011658">
    <property type="entry name" value="PA14_dom"/>
</dbReference>
<comment type="catalytic activity">
    <reaction evidence="1">
        <text>Hydrolysis of terminal non-reducing N-acetyl-D-hexosamine residues in N-acetyl-beta-D-hexosaminides.</text>
        <dbReference type="EC" id="3.2.1.52"/>
    </reaction>
</comment>
<dbReference type="PROSITE" id="PS51820">
    <property type="entry name" value="PA14"/>
    <property type="match status" value="1"/>
</dbReference>
<proteinExistence type="inferred from homology"/>
<dbReference type="SUPFAM" id="SSF51445">
    <property type="entry name" value="(Trans)glycosidases"/>
    <property type="match status" value="1"/>
</dbReference>
<dbReference type="InterPro" id="IPR025705">
    <property type="entry name" value="Beta_hexosaminidase_sua/sub"/>
</dbReference>
<gene>
    <name evidence="8" type="ORF">C4F40_10895</name>
</gene>
<feature type="signal peptide" evidence="6">
    <location>
        <begin position="1"/>
        <end position="19"/>
    </location>
</feature>
<evidence type="ECO:0000313" key="9">
    <source>
        <dbReference type="Proteomes" id="UP000618319"/>
    </source>
</evidence>
<evidence type="ECO:0000256" key="6">
    <source>
        <dbReference type="SAM" id="SignalP"/>
    </source>
</evidence>
<evidence type="ECO:0000256" key="4">
    <source>
        <dbReference type="ARBA" id="ARBA00022801"/>
    </source>
</evidence>
<dbReference type="InterPro" id="IPR026876">
    <property type="entry name" value="Fn3_assoc_repeat"/>
</dbReference>
<comment type="caution">
    <text evidence="8">The sequence shown here is derived from an EMBL/GenBank/DDBJ whole genome shotgun (WGS) entry which is preliminary data.</text>
</comment>
<dbReference type="SMART" id="SM00758">
    <property type="entry name" value="PA14"/>
    <property type="match status" value="1"/>
</dbReference>
<keyword evidence="5" id="KW-0326">Glycosidase</keyword>
<dbReference type="PANTHER" id="PTHR22600">
    <property type="entry name" value="BETA-HEXOSAMINIDASE"/>
    <property type="match status" value="1"/>
</dbReference>
<organism evidence="8 9">
    <name type="scientific">Sphingobacterium pedocola</name>
    <dbReference type="NCBI Taxonomy" id="2082722"/>
    <lineage>
        <taxon>Bacteria</taxon>
        <taxon>Pseudomonadati</taxon>
        <taxon>Bacteroidota</taxon>
        <taxon>Sphingobacteriia</taxon>
        <taxon>Sphingobacteriales</taxon>
        <taxon>Sphingobacteriaceae</taxon>
        <taxon>Sphingobacterium</taxon>
    </lineage>
</organism>
<dbReference type="Proteomes" id="UP000618319">
    <property type="component" value="Unassembled WGS sequence"/>
</dbReference>
<dbReference type="InterPro" id="IPR017853">
    <property type="entry name" value="GH"/>
</dbReference>
<evidence type="ECO:0000256" key="3">
    <source>
        <dbReference type="ARBA" id="ARBA00012663"/>
    </source>
</evidence>
<dbReference type="Pfam" id="PF13287">
    <property type="entry name" value="Fn3_assoc"/>
    <property type="match status" value="1"/>
</dbReference>
<evidence type="ECO:0000259" key="7">
    <source>
        <dbReference type="PROSITE" id="PS51820"/>
    </source>
</evidence>
<dbReference type="SUPFAM" id="SSF55545">
    <property type="entry name" value="beta-N-acetylhexosaminidase-like domain"/>
    <property type="match status" value="1"/>
</dbReference>
<dbReference type="Gene3D" id="3.30.379.10">
    <property type="entry name" value="Chitobiase/beta-hexosaminidase domain 2-like"/>
    <property type="match status" value="1"/>
</dbReference>
<dbReference type="InterPro" id="IPR015882">
    <property type="entry name" value="HEX_bac_N"/>
</dbReference>
<dbReference type="Pfam" id="PF02838">
    <property type="entry name" value="Glyco_hydro_20b"/>
    <property type="match status" value="1"/>
</dbReference>
<dbReference type="PANTHER" id="PTHR22600:SF57">
    <property type="entry name" value="BETA-N-ACETYLHEXOSAMINIDASE"/>
    <property type="match status" value="1"/>
</dbReference>
<dbReference type="EMBL" id="PSKQ01000019">
    <property type="protein sequence ID" value="MBE8721230.1"/>
    <property type="molecule type" value="Genomic_DNA"/>
</dbReference>
<dbReference type="EC" id="3.2.1.52" evidence="3"/>
<comment type="similarity">
    <text evidence="2">Belongs to the glycosyl hydrolase 20 family.</text>
</comment>
<evidence type="ECO:0000256" key="2">
    <source>
        <dbReference type="ARBA" id="ARBA00006285"/>
    </source>
</evidence>
<feature type="chain" id="PRO_5045636826" description="beta-N-acetylhexosaminidase" evidence="6">
    <location>
        <begin position="20"/>
        <end position="761"/>
    </location>
</feature>
<accession>A0ABR9T799</accession>
<dbReference type="Pfam" id="PF00728">
    <property type="entry name" value="Glyco_hydro_20"/>
    <property type="match status" value="1"/>
</dbReference>
<evidence type="ECO:0000313" key="8">
    <source>
        <dbReference type="EMBL" id="MBE8721230.1"/>
    </source>
</evidence>
<protein>
    <recommendedName>
        <fullName evidence="3">beta-N-acetylhexosaminidase</fullName>
        <ecNumber evidence="3">3.2.1.52</ecNumber>
    </recommendedName>
</protein>
<dbReference type="Gene3D" id="3.90.182.10">
    <property type="entry name" value="Toxin - Anthrax Protective Antigen,domain 1"/>
    <property type="match status" value="1"/>
</dbReference>
<evidence type="ECO:0000256" key="1">
    <source>
        <dbReference type="ARBA" id="ARBA00001231"/>
    </source>
</evidence>
<dbReference type="InterPro" id="IPR029018">
    <property type="entry name" value="Hex-like_dom2"/>
</dbReference>
<keyword evidence="4" id="KW-0378">Hydrolase</keyword>
<dbReference type="PRINTS" id="PR00738">
    <property type="entry name" value="GLHYDRLASE20"/>
</dbReference>
<keyword evidence="9" id="KW-1185">Reference proteome</keyword>
<sequence length="761" mass="86651">MKLIKILLSLVLICSLAQAQTDQPAFRIIPAPNHIVAAPGEFRFTQDTRIYVEGKKDQKMDFLLTHLTKNLGYDGPIKYVKSSTKLKNAIILHTTNEGELPMEAYQLSVDAQRVVIRGRDAGLLYAVHTFTQLLPLENTQSFAIPAVQINDQPRFGYRGLMVDVARHFLPFEEVKTVIDLMAAYRLNRFHWHLTDDQGWRIEIKKYPKLTSVGAFRKDQVIFGRRELLDTVPYGGFYTQDQIREIVQYAAERFITVIPEIDIPAHSYAALRAYPEYKLLQPAKSADPGSYNIIYAPTEQTFNFLEDVFTEVASLFPGPYIHIGGDEANKTPWQESPITQQLMQEHDLKDVHGLQSYFIKRIEKFLHTKGKRIIGWDEILEGGLAPDATLMSWRNEEGGIAGANMNHDVIMVPQTKGLYLDFAQSRSPQEPYNIGGHAPLHAAYHYDPIPQELPAEKHRYILGVQANVWTEWIGSPAKLQYMLFPRLFALSEIGWTNLDRKDYTAFSNHTLPVHLRRLEKRGINFRVPEAFRAIDTVMIGEHFVFELHKPVPGSEIYYTVNGLTPGDLDFKYTQPISFFVPVNEKREIKTIVITEKGRRSLVTTTVFHNRLPLAASTVTRPEQGLQYKLYSGAFDTVDQLKSSKVVGEGVAKNLNLKPFKDKHDVFGVVYNGYLHVDTAGVYTLSALADDGMKLFIDNELVINNDFRHGAIERSGAVPLAKGFHKIRIEYFDAGEAYVLKVFSQLNNNKRQEIALDKLYFSR</sequence>
<dbReference type="SUPFAM" id="SSF56988">
    <property type="entry name" value="Anthrax protective antigen"/>
    <property type="match status" value="1"/>
</dbReference>
<reference evidence="8 9" key="1">
    <citation type="submission" date="2018-02" db="EMBL/GenBank/DDBJ databases">
        <title>Sphingobacterium KA21.</title>
        <authorList>
            <person name="Vasarhelyi B.M."/>
            <person name="Deshmukh S."/>
            <person name="Balint B."/>
            <person name="Kukolya J."/>
        </authorList>
    </citation>
    <scope>NUCLEOTIDE SEQUENCE [LARGE SCALE GENOMIC DNA]</scope>
    <source>
        <strain evidence="8 9">Ka21</strain>
    </source>
</reference>
<keyword evidence="6" id="KW-0732">Signal</keyword>
<dbReference type="CDD" id="cd06563">
    <property type="entry name" value="GH20_chitobiase-like"/>
    <property type="match status" value="1"/>
</dbReference>